<name>A0A9X0U6Q6_9BACT</name>
<dbReference type="InterPro" id="IPR011042">
    <property type="entry name" value="6-blade_b-propeller_TolB-like"/>
</dbReference>
<dbReference type="InterPro" id="IPR008271">
    <property type="entry name" value="Ser/Thr_kinase_AS"/>
</dbReference>
<dbReference type="CDD" id="cd14014">
    <property type="entry name" value="STKc_PknB_like"/>
    <property type="match status" value="1"/>
</dbReference>
<keyword evidence="6" id="KW-1133">Transmembrane helix</keyword>
<gene>
    <name evidence="8" type="ORF">HDF14_003700</name>
</gene>
<comment type="caution">
    <text evidence="8">The sequence shown here is derived from an EMBL/GenBank/DDBJ whole genome shotgun (WGS) entry which is preliminary data.</text>
</comment>
<dbReference type="AlphaFoldDB" id="A0A9X0U6Q6"/>
<keyword evidence="6" id="KW-0472">Membrane</keyword>
<dbReference type="InterPro" id="IPR000719">
    <property type="entry name" value="Prot_kinase_dom"/>
</dbReference>
<keyword evidence="9" id="KW-1185">Reference proteome</keyword>
<dbReference type="GO" id="GO:0005524">
    <property type="term" value="F:ATP binding"/>
    <property type="evidence" value="ECO:0007669"/>
    <property type="project" value="UniProtKB-KW"/>
</dbReference>
<dbReference type="EC" id="2.7.11.1" evidence="1"/>
<dbReference type="InterPro" id="IPR011009">
    <property type="entry name" value="Kinase-like_dom_sf"/>
</dbReference>
<dbReference type="Gene3D" id="1.10.510.10">
    <property type="entry name" value="Transferase(Phosphotransferase) domain 1"/>
    <property type="match status" value="1"/>
</dbReference>
<evidence type="ECO:0000259" key="7">
    <source>
        <dbReference type="PROSITE" id="PS50011"/>
    </source>
</evidence>
<dbReference type="Gene3D" id="2.120.10.30">
    <property type="entry name" value="TolB, C-terminal domain"/>
    <property type="match status" value="1"/>
</dbReference>
<protein>
    <recommendedName>
        <fullName evidence="1">non-specific serine/threonine protein kinase</fullName>
        <ecNumber evidence="1">2.7.11.1</ecNumber>
    </recommendedName>
</protein>
<dbReference type="Proteomes" id="UP000535182">
    <property type="component" value="Unassembled WGS sequence"/>
</dbReference>
<evidence type="ECO:0000256" key="4">
    <source>
        <dbReference type="ARBA" id="ARBA00022777"/>
    </source>
</evidence>
<reference evidence="8 9" key="1">
    <citation type="submission" date="2020-08" db="EMBL/GenBank/DDBJ databases">
        <title>Genomic Encyclopedia of Type Strains, Phase IV (KMG-V): Genome sequencing to study the core and pangenomes of soil and plant-associated prokaryotes.</title>
        <authorList>
            <person name="Whitman W."/>
        </authorList>
    </citation>
    <scope>NUCLEOTIDE SEQUENCE [LARGE SCALE GENOMIC DNA]</scope>
    <source>
        <strain evidence="8 9">X5P2</strain>
    </source>
</reference>
<evidence type="ECO:0000256" key="3">
    <source>
        <dbReference type="ARBA" id="ARBA00022741"/>
    </source>
</evidence>
<accession>A0A9X0U6Q6</accession>
<keyword evidence="6" id="KW-0812">Transmembrane</keyword>
<dbReference type="InterPro" id="IPR050660">
    <property type="entry name" value="NEK_Ser/Thr_kinase"/>
</dbReference>
<dbReference type="SMART" id="SM00220">
    <property type="entry name" value="S_TKc"/>
    <property type="match status" value="1"/>
</dbReference>
<proteinExistence type="predicted"/>
<feature type="transmembrane region" description="Helical" evidence="6">
    <location>
        <begin position="203"/>
        <end position="224"/>
    </location>
</feature>
<evidence type="ECO:0000256" key="1">
    <source>
        <dbReference type="ARBA" id="ARBA00012513"/>
    </source>
</evidence>
<evidence type="ECO:0000313" key="8">
    <source>
        <dbReference type="EMBL" id="MBB5330067.1"/>
    </source>
</evidence>
<dbReference type="RefSeq" id="WP_183979179.1">
    <property type="nucleotide sequence ID" value="NZ_JACHEB010000009.1"/>
</dbReference>
<evidence type="ECO:0000313" key="9">
    <source>
        <dbReference type="Proteomes" id="UP000535182"/>
    </source>
</evidence>
<dbReference type="SUPFAM" id="SSF69304">
    <property type="entry name" value="Tricorn protease N-terminal domain"/>
    <property type="match status" value="1"/>
</dbReference>
<dbReference type="PANTHER" id="PTHR43671:SF13">
    <property type="entry name" value="SERINE_THREONINE-PROTEIN KINASE NEK2"/>
    <property type="match status" value="1"/>
</dbReference>
<dbReference type="PROSITE" id="PS50011">
    <property type="entry name" value="PROTEIN_KINASE_DOM"/>
    <property type="match status" value="1"/>
</dbReference>
<evidence type="ECO:0000256" key="2">
    <source>
        <dbReference type="ARBA" id="ARBA00022679"/>
    </source>
</evidence>
<organism evidence="8 9">
    <name type="scientific">Tunturiibacter gelidiferens</name>
    <dbReference type="NCBI Taxonomy" id="3069689"/>
    <lineage>
        <taxon>Bacteria</taxon>
        <taxon>Pseudomonadati</taxon>
        <taxon>Acidobacteriota</taxon>
        <taxon>Terriglobia</taxon>
        <taxon>Terriglobales</taxon>
        <taxon>Acidobacteriaceae</taxon>
        <taxon>Tunturiibacter</taxon>
    </lineage>
</organism>
<dbReference type="SUPFAM" id="SSF56112">
    <property type="entry name" value="Protein kinase-like (PK-like)"/>
    <property type="match status" value="1"/>
</dbReference>
<dbReference type="PANTHER" id="PTHR43671">
    <property type="entry name" value="SERINE/THREONINE-PROTEIN KINASE NEK"/>
    <property type="match status" value="1"/>
</dbReference>
<dbReference type="PROSITE" id="PS00108">
    <property type="entry name" value="PROTEIN_KINASE_ST"/>
    <property type="match status" value="1"/>
</dbReference>
<sequence length="426" mass="46127">MATKFSACWVQADYGVQIAHGLAAAHDKGIVHRDLKPENLFVTKNGRIKILDFGLAKLIQSQPDPDGVAPTQTRGTDPGMVVGTVGYMSPEQVRGKAVDHRADIFAFGAILYEMLAGQRAFQRPTSADTMSAILNEDPPGISQIVRTTPLGLQRIVHRCLEKNAEQRFQSASDLGFALEALSESGISSAAVIGAAGPGRLGKVLAWSVGMVAILATVAVTYRLMIRHKEVPFEHYSIQSLIDSEHVTMTAISPDGNYLAAVVRDPKGRSLLVHHMPTNSERTIVQDASYIYQDVIFSPDGSYIYFRIVSVVNPDRMDVYRIPVLGGQPTRVLESVDYPVTFFDGGQRVCFYREDSTAGTYKFLSASADGGDEQVLANGRAPLPNSAACSPSGRFAVLVIGGKVESFDFESGSRKPLTSPTMETAIR</sequence>
<keyword evidence="5" id="KW-0067">ATP-binding</keyword>
<keyword evidence="4" id="KW-0418">Kinase</keyword>
<dbReference type="EMBL" id="JACHEB010000009">
    <property type="protein sequence ID" value="MBB5330067.1"/>
    <property type="molecule type" value="Genomic_DNA"/>
</dbReference>
<feature type="domain" description="Protein kinase" evidence="7">
    <location>
        <begin position="1"/>
        <end position="181"/>
    </location>
</feature>
<keyword evidence="3" id="KW-0547">Nucleotide-binding</keyword>
<evidence type="ECO:0000256" key="5">
    <source>
        <dbReference type="ARBA" id="ARBA00022840"/>
    </source>
</evidence>
<evidence type="ECO:0000256" key="6">
    <source>
        <dbReference type="SAM" id="Phobius"/>
    </source>
</evidence>
<keyword evidence="2" id="KW-0808">Transferase</keyword>
<dbReference type="GO" id="GO:0004674">
    <property type="term" value="F:protein serine/threonine kinase activity"/>
    <property type="evidence" value="ECO:0007669"/>
    <property type="project" value="UniProtKB-EC"/>
</dbReference>
<dbReference type="Pfam" id="PF00069">
    <property type="entry name" value="Pkinase"/>
    <property type="match status" value="1"/>
</dbReference>